<comment type="caution">
    <text evidence="3">The sequence shown here is derived from an EMBL/GenBank/DDBJ whole genome shotgun (WGS) entry which is preliminary data.</text>
</comment>
<organism evidence="3 4">
    <name type="scientific">Geodermatophilus arenarius</name>
    <dbReference type="NCBI Taxonomy" id="1137990"/>
    <lineage>
        <taxon>Bacteria</taxon>
        <taxon>Bacillati</taxon>
        <taxon>Actinomycetota</taxon>
        <taxon>Actinomycetes</taxon>
        <taxon>Geodermatophilales</taxon>
        <taxon>Geodermatophilaceae</taxon>
        <taxon>Geodermatophilus</taxon>
    </lineage>
</organism>
<protein>
    <submittedName>
        <fullName evidence="3">Uncharacterized protein</fullName>
    </submittedName>
</protein>
<proteinExistence type="predicted"/>
<dbReference type="RefSeq" id="WP_387994210.1">
    <property type="nucleotide sequence ID" value="NZ_JBHSGR010000037.1"/>
</dbReference>
<keyword evidence="2" id="KW-1133">Transmembrane helix</keyword>
<dbReference type="EMBL" id="JBHSGR010000037">
    <property type="protein sequence ID" value="MFC4696116.1"/>
    <property type="molecule type" value="Genomic_DNA"/>
</dbReference>
<gene>
    <name evidence="3" type="ORF">ACFO3M_22135</name>
</gene>
<sequence>MADVPTPPDPGSMTVPPLFGWESIVVGLLLLVAVVVVLAVVGAARSGAGGRADFQSWLDARSARSAGPHDGTPGAPRRG</sequence>
<name>A0ABV9LQC8_9ACTN</name>
<keyword evidence="2" id="KW-0812">Transmembrane</keyword>
<keyword evidence="4" id="KW-1185">Reference proteome</keyword>
<reference evidence="4" key="1">
    <citation type="journal article" date="2019" name="Int. J. Syst. Evol. Microbiol.">
        <title>The Global Catalogue of Microorganisms (GCM) 10K type strain sequencing project: providing services to taxonomists for standard genome sequencing and annotation.</title>
        <authorList>
            <consortium name="The Broad Institute Genomics Platform"/>
            <consortium name="The Broad Institute Genome Sequencing Center for Infectious Disease"/>
            <person name="Wu L."/>
            <person name="Ma J."/>
        </authorList>
    </citation>
    <scope>NUCLEOTIDE SEQUENCE [LARGE SCALE GENOMIC DNA]</scope>
    <source>
        <strain evidence="4">CCUG 62763</strain>
    </source>
</reference>
<dbReference type="Proteomes" id="UP001596025">
    <property type="component" value="Unassembled WGS sequence"/>
</dbReference>
<feature type="region of interest" description="Disordered" evidence="1">
    <location>
        <begin position="60"/>
        <end position="79"/>
    </location>
</feature>
<accession>A0ABV9LQC8</accession>
<evidence type="ECO:0000313" key="4">
    <source>
        <dbReference type="Proteomes" id="UP001596025"/>
    </source>
</evidence>
<keyword evidence="2" id="KW-0472">Membrane</keyword>
<evidence type="ECO:0000313" key="3">
    <source>
        <dbReference type="EMBL" id="MFC4696116.1"/>
    </source>
</evidence>
<evidence type="ECO:0000256" key="1">
    <source>
        <dbReference type="SAM" id="MobiDB-lite"/>
    </source>
</evidence>
<evidence type="ECO:0000256" key="2">
    <source>
        <dbReference type="SAM" id="Phobius"/>
    </source>
</evidence>
<feature type="transmembrane region" description="Helical" evidence="2">
    <location>
        <begin position="20"/>
        <end position="41"/>
    </location>
</feature>